<evidence type="ECO:0000256" key="3">
    <source>
        <dbReference type="ARBA" id="ARBA00022691"/>
    </source>
</evidence>
<name>A0AA38X3L8_9EURO</name>
<keyword evidence="1" id="KW-0489">Methyltransferase</keyword>
<reference evidence="6" key="1">
    <citation type="submission" date="2022-10" db="EMBL/GenBank/DDBJ databases">
        <title>Culturing micro-colonial fungi from biological soil crusts in the Mojave desert and describing Neophaeococcomyces mojavensis, and introducing the new genera and species Taxawa tesnikishii.</title>
        <authorList>
            <person name="Kurbessoian T."/>
            <person name="Stajich J.E."/>
        </authorList>
    </citation>
    <scope>NUCLEOTIDE SEQUENCE</scope>
    <source>
        <strain evidence="6">TK_41</strain>
    </source>
</reference>
<feature type="domain" description="O-methyltransferase dimerisation" evidence="5">
    <location>
        <begin position="85"/>
        <end position="148"/>
    </location>
</feature>
<comment type="caution">
    <text evidence="6">The sequence shown here is derived from an EMBL/GenBank/DDBJ whole genome shotgun (WGS) entry which is preliminary data.</text>
</comment>
<evidence type="ECO:0000259" key="5">
    <source>
        <dbReference type="Pfam" id="PF08100"/>
    </source>
</evidence>
<dbReference type="Gene3D" id="1.10.10.10">
    <property type="entry name" value="Winged helix-like DNA-binding domain superfamily/Winged helix DNA-binding domain"/>
    <property type="match status" value="1"/>
</dbReference>
<dbReference type="GO" id="GO:0032259">
    <property type="term" value="P:methylation"/>
    <property type="evidence" value="ECO:0007669"/>
    <property type="project" value="UniProtKB-KW"/>
</dbReference>
<feature type="domain" description="O-methyltransferase C-terminal" evidence="4">
    <location>
        <begin position="248"/>
        <end position="417"/>
    </location>
</feature>
<dbReference type="GO" id="GO:0008171">
    <property type="term" value="F:O-methyltransferase activity"/>
    <property type="evidence" value="ECO:0007669"/>
    <property type="project" value="InterPro"/>
</dbReference>
<evidence type="ECO:0008006" key="8">
    <source>
        <dbReference type="Google" id="ProtNLM"/>
    </source>
</evidence>
<accession>A0AA38X3L8</accession>
<dbReference type="EMBL" id="JAPDRK010000014">
    <property type="protein sequence ID" value="KAJ9606192.1"/>
    <property type="molecule type" value="Genomic_DNA"/>
</dbReference>
<dbReference type="InterPro" id="IPR012967">
    <property type="entry name" value="COMT_dimerisation"/>
</dbReference>
<dbReference type="InterPro" id="IPR036390">
    <property type="entry name" value="WH_DNA-bd_sf"/>
</dbReference>
<keyword evidence="7" id="KW-1185">Reference proteome</keyword>
<dbReference type="Pfam" id="PF08100">
    <property type="entry name" value="Dimerisation"/>
    <property type="match status" value="1"/>
</dbReference>
<dbReference type="InterPro" id="IPR016461">
    <property type="entry name" value="COMT-like"/>
</dbReference>
<evidence type="ECO:0000256" key="2">
    <source>
        <dbReference type="ARBA" id="ARBA00022679"/>
    </source>
</evidence>
<protein>
    <recommendedName>
        <fullName evidence="8">O-methyltransferase domain-containing protein</fullName>
    </recommendedName>
</protein>
<keyword evidence="3" id="KW-0949">S-adenosyl-L-methionine</keyword>
<gene>
    <name evidence="6" type="ORF">H2200_009153</name>
</gene>
<dbReference type="Proteomes" id="UP001172673">
    <property type="component" value="Unassembled WGS sequence"/>
</dbReference>
<organism evidence="6 7">
    <name type="scientific">Cladophialophora chaetospira</name>
    <dbReference type="NCBI Taxonomy" id="386627"/>
    <lineage>
        <taxon>Eukaryota</taxon>
        <taxon>Fungi</taxon>
        <taxon>Dikarya</taxon>
        <taxon>Ascomycota</taxon>
        <taxon>Pezizomycotina</taxon>
        <taxon>Eurotiomycetes</taxon>
        <taxon>Chaetothyriomycetidae</taxon>
        <taxon>Chaetothyriales</taxon>
        <taxon>Herpotrichiellaceae</taxon>
        <taxon>Cladophialophora</taxon>
    </lineage>
</organism>
<dbReference type="AlphaFoldDB" id="A0AA38X3L8"/>
<dbReference type="SUPFAM" id="SSF46785">
    <property type="entry name" value="Winged helix' DNA-binding domain"/>
    <property type="match status" value="1"/>
</dbReference>
<dbReference type="PANTHER" id="PTHR43712">
    <property type="entry name" value="PUTATIVE (AFU_ORTHOLOGUE AFUA_4G14580)-RELATED"/>
    <property type="match status" value="1"/>
</dbReference>
<evidence type="ECO:0000256" key="1">
    <source>
        <dbReference type="ARBA" id="ARBA00022603"/>
    </source>
</evidence>
<keyword evidence="2" id="KW-0808">Transferase</keyword>
<evidence type="ECO:0000313" key="6">
    <source>
        <dbReference type="EMBL" id="KAJ9606192.1"/>
    </source>
</evidence>
<proteinExistence type="predicted"/>
<evidence type="ECO:0000313" key="7">
    <source>
        <dbReference type="Proteomes" id="UP001172673"/>
    </source>
</evidence>
<dbReference type="PANTHER" id="PTHR43712:SF2">
    <property type="entry name" value="O-METHYLTRANSFERASE CICE"/>
    <property type="match status" value="1"/>
</dbReference>
<sequence>MSPLTTLADSLSSNLRELDAQLTQSQGSPPHLWDAKPYSGLDNTSQIPSQAAFQLIDKIRTDLRAAEALVTPTHFKLVELGLTQYKVAALNTAVSLKVADALVELGGHASLRELAEKVDTNEHKLGKIMRVLTGDYIFQEVSKDCFKHSRHSVALAGSPGARSFMSFITDLGMRCALGIPGDLTRPDTKNSFAEKDAPFVKEVSKGKTFFEYMMDPNNAEMVELANVGVQLTRMPLLVDYPWGELGEATVVDVGCGAGDSGIDVMKMYPQIKWAFQDLSAQVLADVKKAIPEELRNRSISFVEHDYFNPNVSRGNVWYMRGVLHEYVDEGVLKILQNLAAAMRETPNSKLIINEVCAASPVIAPADSMSPPSEHIPEQQSALADIGNLMTWSTFSLFGGKERSYEEYEKLLLAAGFKVSRFFRFRTFTVMLECELA</sequence>
<dbReference type="InterPro" id="IPR029063">
    <property type="entry name" value="SAM-dependent_MTases_sf"/>
</dbReference>
<dbReference type="InterPro" id="IPR001077">
    <property type="entry name" value="COMT_C"/>
</dbReference>
<dbReference type="InterPro" id="IPR036388">
    <property type="entry name" value="WH-like_DNA-bd_sf"/>
</dbReference>
<dbReference type="Gene3D" id="3.40.50.150">
    <property type="entry name" value="Vaccinia Virus protein VP39"/>
    <property type="match status" value="1"/>
</dbReference>
<dbReference type="SUPFAM" id="SSF53335">
    <property type="entry name" value="S-adenosyl-L-methionine-dependent methyltransferases"/>
    <property type="match status" value="1"/>
</dbReference>
<evidence type="ECO:0000259" key="4">
    <source>
        <dbReference type="Pfam" id="PF00891"/>
    </source>
</evidence>
<dbReference type="Pfam" id="PF00891">
    <property type="entry name" value="Methyltransf_2"/>
    <property type="match status" value="1"/>
</dbReference>
<dbReference type="PROSITE" id="PS51683">
    <property type="entry name" value="SAM_OMT_II"/>
    <property type="match status" value="1"/>
</dbReference>
<dbReference type="GO" id="GO:0046983">
    <property type="term" value="F:protein dimerization activity"/>
    <property type="evidence" value="ECO:0007669"/>
    <property type="project" value="InterPro"/>
</dbReference>
<dbReference type="CDD" id="cd02440">
    <property type="entry name" value="AdoMet_MTases"/>
    <property type="match status" value="1"/>
</dbReference>